<dbReference type="OrthoDB" id="1523452at2"/>
<gene>
    <name evidence="1" type="ORF">FRZ67_22910</name>
</gene>
<dbReference type="EMBL" id="CP042435">
    <property type="protein sequence ID" value="QEC70010.1"/>
    <property type="molecule type" value="Genomic_DNA"/>
</dbReference>
<keyword evidence="2" id="KW-1185">Reference proteome</keyword>
<dbReference type="Proteomes" id="UP000321533">
    <property type="component" value="Chromosome"/>
</dbReference>
<dbReference type="AlphaFoldDB" id="A0A5B8VF14"/>
<dbReference type="InterPro" id="IPR014985">
    <property type="entry name" value="WbqC"/>
</dbReference>
<dbReference type="Pfam" id="PF08889">
    <property type="entry name" value="WbqC"/>
    <property type="match status" value="2"/>
</dbReference>
<evidence type="ECO:0000313" key="1">
    <source>
        <dbReference type="EMBL" id="QEC70010.1"/>
    </source>
</evidence>
<proteinExistence type="predicted"/>
<protein>
    <submittedName>
        <fullName evidence="1">WbqC family protein</fullName>
    </submittedName>
</protein>
<reference evidence="1 2" key="1">
    <citation type="journal article" date="2016" name="Int. J. Syst. Evol. Microbiol.">
        <title>Panacibacter ginsenosidivorans gen. nov., sp. nov., with ginsenoside converting activity isolated from soil of a ginseng field.</title>
        <authorList>
            <person name="Siddiqi M.Z."/>
            <person name="Muhammad Shafi S."/>
            <person name="Choi K.D."/>
            <person name="Im W.T."/>
        </authorList>
    </citation>
    <scope>NUCLEOTIDE SEQUENCE [LARGE SCALE GENOMIC DNA]</scope>
    <source>
        <strain evidence="1 2">Gsoil1550</strain>
    </source>
</reference>
<organism evidence="1 2">
    <name type="scientific">Panacibacter ginsenosidivorans</name>
    <dbReference type="NCBI Taxonomy" id="1813871"/>
    <lineage>
        <taxon>Bacteria</taxon>
        <taxon>Pseudomonadati</taxon>
        <taxon>Bacteroidota</taxon>
        <taxon>Chitinophagia</taxon>
        <taxon>Chitinophagales</taxon>
        <taxon>Chitinophagaceae</taxon>
        <taxon>Panacibacter</taxon>
    </lineage>
</organism>
<name>A0A5B8VF14_9BACT</name>
<dbReference type="KEGG" id="pgin:FRZ67_22910"/>
<evidence type="ECO:0000313" key="2">
    <source>
        <dbReference type="Proteomes" id="UP000321533"/>
    </source>
</evidence>
<dbReference type="RefSeq" id="WP_147192886.1">
    <property type="nucleotide sequence ID" value="NZ_CP042435.1"/>
</dbReference>
<accession>A0A5B8VF14</accession>
<sequence>MKNGLIIENQYFPIINWFKYSFQEKYIILDGCEAYKKMSFRNRMVVCGSNGLISLSVPIESGRRQKAPFKDVRISYREKWMTNHWRTIFSCYGKSPFFDYYSHEVEKLLYEKHIYLFDLNLAAVEWLKTVLHFPAEIIVVDFDNAADYNSVADDISDKWRPNNFQQEDIFIQYPQVFQDRIGFQPNLSILDMLFNMGPSAMDLLKY</sequence>